<feature type="domain" description="Threonine/serine exporter-like N-terminal" evidence="4">
    <location>
        <begin position="210"/>
        <end position="441"/>
    </location>
</feature>
<feature type="transmembrane region" description="Helical" evidence="3">
    <location>
        <begin position="389"/>
        <end position="410"/>
    </location>
</feature>
<keyword evidence="3" id="KW-0812">Transmembrane</keyword>
<feature type="transmembrane region" description="Helical" evidence="3">
    <location>
        <begin position="602"/>
        <end position="618"/>
    </location>
</feature>
<name>A0A166WAZ7_9AGAM</name>
<evidence type="ECO:0000256" key="2">
    <source>
        <dbReference type="SAM" id="MobiDB-lite"/>
    </source>
</evidence>
<dbReference type="PANTHER" id="PTHR31082">
    <property type="entry name" value="PHEROMONE-REGULATED MEMBRANE PROTEIN 10"/>
    <property type="match status" value="1"/>
</dbReference>
<dbReference type="STRING" id="436010.A0A166WAZ7"/>
<feature type="transmembrane region" description="Helical" evidence="3">
    <location>
        <begin position="422"/>
        <end position="442"/>
    </location>
</feature>
<protein>
    <recommendedName>
        <fullName evidence="4">Threonine/serine exporter-like N-terminal domain-containing protein</fullName>
    </recommendedName>
</protein>
<feature type="transmembrane region" description="Helical" evidence="3">
    <location>
        <begin position="318"/>
        <end position="334"/>
    </location>
</feature>
<gene>
    <name evidence="5" type="ORF">FIBSPDRAFT_773294</name>
</gene>
<keyword evidence="3" id="KW-0472">Membrane</keyword>
<dbReference type="OrthoDB" id="413008at2759"/>
<feature type="transmembrane region" description="Helical" evidence="3">
    <location>
        <begin position="638"/>
        <end position="658"/>
    </location>
</feature>
<evidence type="ECO:0000256" key="1">
    <source>
        <dbReference type="ARBA" id="ARBA00034125"/>
    </source>
</evidence>
<organism evidence="5 6">
    <name type="scientific">Athelia psychrophila</name>
    <dbReference type="NCBI Taxonomy" id="1759441"/>
    <lineage>
        <taxon>Eukaryota</taxon>
        <taxon>Fungi</taxon>
        <taxon>Dikarya</taxon>
        <taxon>Basidiomycota</taxon>
        <taxon>Agaricomycotina</taxon>
        <taxon>Agaricomycetes</taxon>
        <taxon>Agaricomycetidae</taxon>
        <taxon>Atheliales</taxon>
        <taxon>Atheliaceae</taxon>
        <taxon>Athelia</taxon>
    </lineage>
</organism>
<dbReference type="PANTHER" id="PTHR31082:SF4">
    <property type="entry name" value="PHEROMONE-REGULATED MEMBRANE PROTEIN 10"/>
    <property type="match status" value="1"/>
</dbReference>
<feature type="transmembrane region" description="Helical" evidence="3">
    <location>
        <begin position="575"/>
        <end position="595"/>
    </location>
</feature>
<evidence type="ECO:0000313" key="6">
    <source>
        <dbReference type="Proteomes" id="UP000076532"/>
    </source>
</evidence>
<evidence type="ECO:0000259" key="4">
    <source>
        <dbReference type="Pfam" id="PF06738"/>
    </source>
</evidence>
<dbReference type="EMBL" id="KV417482">
    <property type="protein sequence ID" value="KZP33572.1"/>
    <property type="molecule type" value="Genomic_DNA"/>
</dbReference>
<sequence length="669" mass="72476">MTSRHHRLSISSNRHAGSSGIPPLADSAMNEDDEAWDTTITREDLNVPISMRNSSQDPSDPLYSVEHLANPSPDEDALDAGRTSSGSLDRNIPAAAPVRRTGARNSSMYSLLKNGIIPGFEGLADYFEPSPADVPMPMPMENPNDPVLPELDCPLVLSKSSQEPRDFNVLDVKSTLLARATKKEREEEAKKDVTVGPHSALLSVRRLYLTTLSQAVLVFAAPSDRIVFLLEQAAKVLEVKADFQHIPGFVWVSYEQDTMKVGRTETVSGSGQLELGRLKEIESVVNMVSQSKISVREGTDFLRAMIDSECIFSAKHRIIMAFILSALICPLAFGGSFMDLWLAGVLGAFLAFVQVISTSSQIVNPLVDLITAMVLSFIARALASLESGLFCYTATASSAVVSLLQGYIILTSTTAIISGSMVSGSVKIVYALLFTLFLGFSLQNGSDWYLSFDTEAFDAAAAATTGNIILQGTFTADDGTQTMLPLLSSFSYTKSSALQHQILSCYRPPDAPWYLQIFPWWTDFFIVPVFAFVCSLSNFQPASCRPACEDLAIMTIIGCISYAANELLVNMYAEYSVFMATVGAFCVAWLGHGWARITGRSAFNAMVTGVLFLVPNGLSENGGITTNGNGVTIGKNIIAVSISIGVGLFVGQLFSFIFPKKSLRNHFAF</sequence>
<feature type="transmembrane region" description="Helical" evidence="3">
    <location>
        <begin position="340"/>
        <end position="359"/>
    </location>
</feature>
<dbReference type="AlphaFoldDB" id="A0A166WAZ7"/>
<dbReference type="InterPro" id="IPR051361">
    <property type="entry name" value="ThrE/Ser_Exporter"/>
</dbReference>
<feature type="transmembrane region" description="Helical" evidence="3">
    <location>
        <begin position="518"/>
        <end position="539"/>
    </location>
</feature>
<feature type="transmembrane region" description="Helical" evidence="3">
    <location>
        <begin position="551"/>
        <end position="569"/>
    </location>
</feature>
<dbReference type="Proteomes" id="UP000076532">
    <property type="component" value="Unassembled WGS sequence"/>
</dbReference>
<evidence type="ECO:0000313" key="5">
    <source>
        <dbReference type="EMBL" id="KZP33572.1"/>
    </source>
</evidence>
<dbReference type="Pfam" id="PF06738">
    <property type="entry name" value="ThrE"/>
    <property type="match status" value="1"/>
</dbReference>
<evidence type="ECO:0000256" key="3">
    <source>
        <dbReference type="SAM" id="Phobius"/>
    </source>
</evidence>
<keyword evidence="3" id="KW-1133">Transmembrane helix</keyword>
<dbReference type="GO" id="GO:0022857">
    <property type="term" value="F:transmembrane transporter activity"/>
    <property type="evidence" value="ECO:0007669"/>
    <property type="project" value="InterPro"/>
</dbReference>
<dbReference type="InterPro" id="IPR010619">
    <property type="entry name" value="ThrE-like_N"/>
</dbReference>
<feature type="region of interest" description="Disordered" evidence="2">
    <location>
        <begin position="1"/>
        <end position="96"/>
    </location>
</feature>
<reference evidence="5 6" key="1">
    <citation type="journal article" date="2016" name="Mol. Biol. Evol.">
        <title>Comparative Genomics of Early-Diverging Mushroom-Forming Fungi Provides Insights into the Origins of Lignocellulose Decay Capabilities.</title>
        <authorList>
            <person name="Nagy L.G."/>
            <person name="Riley R."/>
            <person name="Tritt A."/>
            <person name="Adam C."/>
            <person name="Daum C."/>
            <person name="Floudas D."/>
            <person name="Sun H."/>
            <person name="Yadav J.S."/>
            <person name="Pangilinan J."/>
            <person name="Larsson K.H."/>
            <person name="Matsuura K."/>
            <person name="Barry K."/>
            <person name="Labutti K."/>
            <person name="Kuo R."/>
            <person name="Ohm R.A."/>
            <person name="Bhattacharya S.S."/>
            <person name="Shirouzu T."/>
            <person name="Yoshinaga Y."/>
            <person name="Martin F.M."/>
            <person name="Grigoriev I.V."/>
            <person name="Hibbett D.S."/>
        </authorList>
    </citation>
    <scope>NUCLEOTIDE SEQUENCE [LARGE SCALE GENOMIC DNA]</scope>
    <source>
        <strain evidence="5 6">CBS 109695</strain>
    </source>
</reference>
<comment type="similarity">
    <text evidence="1">Belongs to the ThrE exporter (TC 2.A.79) family.</text>
</comment>
<keyword evidence="6" id="KW-1185">Reference proteome</keyword>
<proteinExistence type="inferred from homology"/>
<accession>A0A166WAZ7</accession>